<organism evidence="1 2">
    <name type="scientific">Maribacter cobaltidurans</name>
    <dbReference type="NCBI Taxonomy" id="1178778"/>
    <lineage>
        <taxon>Bacteria</taxon>
        <taxon>Pseudomonadati</taxon>
        <taxon>Bacteroidota</taxon>
        <taxon>Flavobacteriia</taxon>
        <taxon>Flavobacteriales</taxon>
        <taxon>Flavobacteriaceae</taxon>
        <taxon>Maribacter</taxon>
    </lineage>
</organism>
<evidence type="ECO:0000313" key="1">
    <source>
        <dbReference type="EMBL" id="MEE1976604.1"/>
    </source>
</evidence>
<dbReference type="EMBL" id="JAZDDG010000005">
    <property type="protein sequence ID" value="MEE1976604.1"/>
    <property type="molecule type" value="Genomic_DNA"/>
</dbReference>
<gene>
    <name evidence="1" type="ORF">V1I91_11025</name>
</gene>
<dbReference type="RefSeq" id="WP_272651305.1">
    <property type="nucleotide sequence ID" value="NZ_JAZDDG010000005.1"/>
</dbReference>
<proteinExistence type="predicted"/>
<reference evidence="1 2" key="1">
    <citation type="submission" date="2024-01" db="EMBL/GenBank/DDBJ databases">
        <title>Maribacter spp. originated from different algae showed divergent polysaccharides utilization ability.</title>
        <authorList>
            <person name="Wang H."/>
            <person name="Wu Y."/>
        </authorList>
    </citation>
    <scope>NUCLEOTIDE SEQUENCE [LARGE SCALE GENOMIC DNA]</scope>
    <source>
        <strain evidence="1 2">PR1</strain>
    </source>
</reference>
<name>A0ABU7IUN1_9FLAO</name>
<dbReference type="Pfam" id="PF13289">
    <property type="entry name" value="SIR2_2"/>
    <property type="match status" value="1"/>
</dbReference>
<sequence>MKKLLVIMGAGSSVEFGMPLVKEVDILLNKWSYRHFSIIDSSKINDNLYNWVKNNFPLSKDDSFNFEETLHIIQIIGSLSSRKDSHLPDIFSLDNKNPFPKIQWASGVEKIADSSDFVKLNALLNQELTNYFRKKSSELTLNFKSEIKQVADFLEYISNYFQLGFINLNYDNVLVSAMPDLNTGFDKATGEFKLKAMYDSAWKFCYHLHGSVHFDMRSDERIFWNEDLGAKFSVGSSNRRSFVTEEGANHPMSTIITGLDKINQIYREPFRQYFFQLDRRIYESDAILFIGYGFNDSYLNKLIRTHAMDTSKRRNIVAIDYQDDDSPSISEGGSRWGHQITSTVYSPYFQMGNGSTNLIYRPDTVREYKNTKTFEFSDNYENPLHVWYSGFLDACHNKEKVLKALKGHFIIPDGSVDNFFDF</sequence>
<accession>A0ABU7IUN1</accession>
<keyword evidence="2" id="KW-1185">Reference proteome</keyword>
<dbReference type="Proteomes" id="UP001356308">
    <property type="component" value="Unassembled WGS sequence"/>
</dbReference>
<comment type="caution">
    <text evidence="1">The sequence shown here is derived from an EMBL/GenBank/DDBJ whole genome shotgun (WGS) entry which is preliminary data.</text>
</comment>
<evidence type="ECO:0000313" key="2">
    <source>
        <dbReference type="Proteomes" id="UP001356308"/>
    </source>
</evidence>
<protein>
    <submittedName>
        <fullName evidence="1">SIR2 family protein</fullName>
    </submittedName>
</protein>